<name>A0ABR6S4Q5_ANAVA</name>
<dbReference type="PROSITE" id="PS50850">
    <property type="entry name" value="MFS"/>
    <property type="match status" value="1"/>
</dbReference>
<dbReference type="GeneID" id="58722490"/>
<evidence type="ECO:0000256" key="3">
    <source>
        <dbReference type="ARBA" id="ARBA00022475"/>
    </source>
</evidence>
<reference evidence="9 10" key="1">
    <citation type="submission" date="2019-11" db="EMBL/GenBank/DDBJ databases">
        <title>Comparison of genomes from free-living endosymbiotic cyanobacteria isolated from Azolla.</title>
        <authorList>
            <person name="Thiel T."/>
            <person name="Pratte B."/>
        </authorList>
    </citation>
    <scope>NUCLEOTIDE SEQUENCE [LARGE SCALE GENOMIC DNA]</scope>
    <source>
        <strain evidence="9 10">N2B</strain>
    </source>
</reference>
<feature type="domain" description="Major facilitator superfamily (MFS) profile" evidence="8">
    <location>
        <begin position="19"/>
        <end position="419"/>
    </location>
</feature>
<keyword evidence="4 7" id="KW-0812">Transmembrane</keyword>
<keyword evidence="6 7" id="KW-0472">Membrane</keyword>
<keyword evidence="3" id="KW-1003">Cell membrane</keyword>
<feature type="transmembrane region" description="Helical" evidence="7">
    <location>
        <begin position="113"/>
        <end position="134"/>
    </location>
</feature>
<feature type="transmembrane region" description="Helical" evidence="7">
    <location>
        <begin position="296"/>
        <end position="316"/>
    </location>
</feature>
<evidence type="ECO:0000259" key="8">
    <source>
        <dbReference type="PROSITE" id="PS50850"/>
    </source>
</evidence>
<dbReference type="Gene3D" id="1.20.1250.20">
    <property type="entry name" value="MFS general substrate transporter like domains"/>
    <property type="match status" value="1"/>
</dbReference>
<evidence type="ECO:0000256" key="5">
    <source>
        <dbReference type="ARBA" id="ARBA00022989"/>
    </source>
</evidence>
<feature type="transmembrane region" description="Helical" evidence="7">
    <location>
        <begin position="178"/>
        <end position="197"/>
    </location>
</feature>
<feature type="transmembrane region" description="Helical" evidence="7">
    <location>
        <begin position="155"/>
        <end position="172"/>
    </location>
</feature>
<dbReference type="PANTHER" id="PTHR23517:SF2">
    <property type="entry name" value="MULTIDRUG RESISTANCE PROTEIN MDTH"/>
    <property type="match status" value="1"/>
</dbReference>
<comment type="caution">
    <text evidence="9">The sequence shown here is derived from an EMBL/GenBank/DDBJ whole genome shotgun (WGS) entry which is preliminary data.</text>
</comment>
<keyword evidence="10" id="KW-1185">Reference proteome</keyword>
<feature type="transmembrane region" description="Helical" evidence="7">
    <location>
        <begin position="20"/>
        <end position="43"/>
    </location>
</feature>
<dbReference type="SUPFAM" id="SSF103473">
    <property type="entry name" value="MFS general substrate transporter"/>
    <property type="match status" value="1"/>
</dbReference>
<organism evidence="9 10">
    <name type="scientific">Trichormus variabilis N2B</name>
    <dbReference type="NCBI Taxonomy" id="2681315"/>
    <lineage>
        <taxon>Bacteria</taxon>
        <taxon>Bacillati</taxon>
        <taxon>Cyanobacteriota</taxon>
        <taxon>Cyanophyceae</taxon>
        <taxon>Nostocales</taxon>
        <taxon>Nostocaceae</taxon>
        <taxon>Trichormus</taxon>
    </lineage>
</organism>
<feature type="transmembrane region" description="Helical" evidence="7">
    <location>
        <begin position="359"/>
        <end position="381"/>
    </location>
</feature>
<feature type="transmembrane region" description="Helical" evidence="7">
    <location>
        <begin position="265"/>
        <end position="289"/>
    </location>
</feature>
<keyword evidence="2" id="KW-0813">Transport</keyword>
<dbReference type="InterPro" id="IPR011701">
    <property type="entry name" value="MFS"/>
</dbReference>
<dbReference type="Pfam" id="PF07690">
    <property type="entry name" value="MFS_1"/>
    <property type="match status" value="2"/>
</dbReference>
<sequence>MKIALPSQLSAWLSPIHPQIWVLVIARFLSEVGSGFTVFYAPIFFVNQVGLSATAVGFGLASAATSGFFGRILGGSLTDSPKWGRRRTLLLAMAVLAMGSLVLATITNFTTLIIGNLIYGLGMGIYWPATEAIVADSSQVEHRREAFALTRLADHLGLAIGSVLAGVLITIAQNYRWLFIVDAISFMVFFAVVYLAIKEPGSSTTAPAQQQFTVWIAALSDRRFLTYIAVNVFFTIYISQIHNVLPIYLKNFLNLGETGKGFDEATISALFAWHLVLAIICQMPVTSILKRSSHTLALTISAVFWAIGFSLIWITSTTSSHQLIWVILALAIFAIAGVSYTPSAASLVSDLSPESQRGVYFSINSLCWAAGSFIGSPLGGWALDQPQAITQNLWLGFVLSVAIALTILQYLNHVLGNGQ</sequence>
<dbReference type="PANTHER" id="PTHR23517">
    <property type="entry name" value="RESISTANCE PROTEIN MDTM, PUTATIVE-RELATED-RELATED"/>
    <property type="match status" value="1"/>
</dbReference>
<accession>A0ABR6S4Q5</accession>
<feature type="transmembrane region" description="Helical" evidence="7">
    <location>
        <begin position="393"/>
        <end position="411"/>
    </location>
</feature>
<evidence type="ECO:0000313" key="9">
    <source>
        <dbReference type="EMBL" id="MBC1301332.1"/>
    </source>
</evidence>
<dbReference type="InterPro" id="IPR050171">
    <property type="entry name" value="MFS_Transporters"/>
</dbReference>
<dbReference type="InterPro" id="IPR036259">
    <property type="entry name" value="MFS_trans_sf"/>
</dbReference>
<evidence type="ECO:0000313" key="10">
    <source>
        <dbReference type="Proteomes" id="UP000570851"/>
    </source>
</evidence>
<feature type="transmembrane region" description="Helical" evidence="7">
    <location>
        <begin position="224"/>
        <end position="245"/>
    </location>
</feature>
<evidence type="ECO:0000256" key="7">
    <source>
        <dbReference type="SAM" id="Phobius"/>
    </source>
</evidence>
<comment type="subcellular location">
    <subcellularLocation>
        <location evidence="1">Cell membrane</location>
        <topology evidence="1">Multi-pass membrane protein</topology>
    </subcellularLocation>
</comment>
<dbReference type="RefSeq" id="WP_011321573.1">
    <property type="nucleotide sequence ID" value="NZ_JACKZP010000012.1"/>
</dbReference>
<evidence type="ECO:0000256" key="2">
    <source>
        <dbReference type="ARBA" id="ARBA00022448"/>
    </source>
</evidence>
<feature type="transmembrane region" description="Helical" evidence="7">
    <location>
        <begin position="49"/>
        <end position="69"/>
    </location>
</feature>
<evidence type="ECO:0000256" key="4">
    <source>
        <dbReference type="ARBA" id="ARBA00022692"/>
    </source>
</evidence>
<keyword evidence="5 7" id="KW-1133">Transmembrane helix</keyword>
<dbReference type="InterPro" id="IPR020846">
    <property type="entry name" value="MFS_dom"/>
</dbReference>
<protein>
    <submittedName>
        <fullName evidence="9">MFS transporter</fullName>
    </submittedName>
</protein>
<evidence type="ECO:0000256" key="1">
    <source>
        <dbReference type="ARBA" id="ARBA00004651"/>
    </source>
</evidence>
<evidence type="ECO:0000256" key="6">
    <source>
        <dbReference type="ARBA" id="ARBA00023136"/>
    </source>
</evidence>
<proteinExistence type="predicted"/>
<gene>
    <name evidence="9" type="ORF">GNE12_05315</name>
</gene>
<dbReference type="Proteomes" id="UP000570851">
    <property type="component" value="Unassembled WGS sequence"/>
</dbReference>
<dbReference type="EMBL" id="JACKZP010000012">
    <property type="protein sequence ID" value="MBC1301332.1"/>
    <property type="molecule type" value="Genomic_DNA"/>
</dbReference>
<feature type="transmembrane region" description="Helical" evidence="7">
    <location>
        <begin position="322"/>
        <end position="347"/>
    </location>
</feature>
<feature type="transmembrane region" description="Helical" evidence="7">
    <location>
        <begin position="89"/>
        <end position="107"/>
    </location>
</feature>